<dbReference type="PANTHER" id="PTHR42701:SF1">
    <property type="entry name" value="IMIDAZOLE GLYCEROL PHOSPHATE SYNTHASE SUBUNIT HISH"/>
    <property type="match status" value="1"/>
</dbReference>
<comment type="subcellular location">
    <subcellularLocation>
        <location evidence="10">Cytoplasm</location>
    </subcellularLocation>
</comment>
<evidence type="ECO:0000256" key="3">
    <source>
        <dbReference type="ARBA" id="ARBA00022605"/>
    </source>
</evidence>
<evidence type="ECO:0000256" key="5">
    <source>
        <dbReference type="ARBA" id="ARBA00022962"/>
    </source>
</evidence>
<sequence length="232" mass="25625">MEKKKIAIVNYGLGNLQSVENAVRYLGVEAVQVARKEEFEEADGYILPGVGAFGEAMKRLSRSGMIPSIEKEVLGRRKPFLGICLGMQLIAIESCENGRHKGLGWFPGRVNQLASSDQWRLPHVGWNEVEVRRESPLLRKVKSGSTFYFDHSYALECDPQFVSATCEYSQSVVSVIQKDNMWGTQFHPEKSQKNGLRVLWNFIGQLGGGANGAGGLNGEARRPGFILPQAGP</sequence>
<feature type="active site" evidence="10 11">
    <location>
        <position position="189"/>
    </location>
</feature>
<dbReference type="Pfam" id="PF00117">
    <property type="entry name" value="GATase"/>
    <property type="match status" value="1"/>
</dbReference>
<evidence type="ECO:0000256" key="7">
    <source>
        <dbReference type="ARBA" id="ARBA00023239"/>
    </source>
</evidence>
<comment type="subunit">
    <text evidence="2 10">Heterodimer of HisH and HisF.</text>
</comment>
<name>A0A932HUQ5_UNCTE</name>
<evidence type="ECO:0000256" key="6">
    <source>
        <dbReference type="ARBA" id="ARBA00023102"/>
    </source>
</evidence>
<comment type="catalytic activity">
    <reaction evidence="8 10">
        <text>5-[(5-phospho-1-deoxy-D-ribulos-1-ylimino)methylamino]-1-(5-phospho-beta-D-ribosyl)imidazole-4-carboxamide + L-glutamine = D-erythro-1-(imidazol-4-yl)glycerol 3-phosphate + 5-amino-1-(5-phospho-beta-D-ribosyl)imidazole-4-carboxamide + L-glutamate + H(+)</text>
        <dbReference type="Rhea" id="RHEA:24793"/>
        <dbReference type="ChEBI" id="CHEBI:15378"/>
        <dbReference type="ChEBI" id="CHEBI:29985"/>
        <dbReference type="ChEBI" id="CHEBI:58278"/>
        <dbReference type="ChEBI" id="CHEBI:58359"/>
        <dbReference type="ChEBI" id="CHEBI:58475"/>
        <dbReference type="ChEBI" id="CHEBI:58525"/>
        <dbReference type="EC" id="4.3.2.10"/>
    </reaction>
</comment>
<evidence type="ECO:0000256" key="9">
    <source>
        <dbReference type="ARBA" id="ARBA00049534"/>
    </source>
</evidence>
<dbReference type="GO" id="GO:0004359">
    <property type="term" value="F:glutaminase activity"/>
    <property type="evidence" value="ECO:0007669"/>
    <property type="project" value="UniProtKB-EC"/>
</dbReference>
<comment type="pathway">
    <text evidence="1 10">Amino-acid biosynthesis; L-histidine biosynthesis; L-histidine from 5-phospho-alpha-D-ribose 1-diphosphate: step 5/9.</text>
</comment>
<proteinExistence type="inferred from homology"/>
<keyword evidence="7 10" id="KW-0456">Lyase</keyword>
<evidence type="ECO:0000313" key="13">
    <source>
        <dbReference type="EMBL" id="MBI3126014.1"/>
    </source>
</evidence>
<evidence type="ECO:0000256" key="10">
    <source>
        <dbReference type="HAMAP-Rule" id="MF_00278"/>
    </source>
</evidence>
<dbReference type="EC" id="4.3.2.10" evidence="10"/>
<evidence type="ECO:0000256" key="8">
    <source>
        <dbReference type="ARBA" id="ARBA00047838"/>
    </source>
</evidence>
<evidence type="ECO:0000256" key="4">
    <source>
        <dbReference type="ARBA" id="ARBA00022801"/>
    </source>
</evidence>
<dbReference type="GO" id="GO:0005737">
    <property type="term" value="C:cytoplasm"/>
    <property type="evidence" value="ECO:0007669"/>
    <property type="project" value="UniProtKB-SubCell"/>
</dbReference>
<comment type="function">
    <text evidence="10">IGPS catalyzes the conversion of PRFAR and glutamine to IGP, AICAR and glutamate. The HisH subunit catalyzes the hydrolysis of glutamine to glutamate and ammonia as part of the synthesis of IGP and AICAR. The resulting ammonia molecule is channeled to the active site of HisF.</text>
</comment>
<comment type="caution">
    <text evidence="13">The sequence shown here is derived from an EMBL/GenBank/DDBJ whole genome shotgun (WGS) entry which is preliminary data.</text>
</comment>
<comment type="catalytic activity">
    <reaction evidence="9 10">
        <text>L-glutamine + H2O = L-glutamate + NH4(+)</text>
        <dbReference type="Rhea" id="RHEA:15889"/>
        <dbReference type="ChEBI" id="CHEBI:15377"/>
        <dbReference type="ChEBI" id="CHEBI:28938"/>
        <dbReference type="ChEBI" id="CHEBI:29985"/>
        <dbReference type="ChEBI" id="CHEBI:58359"/>
        <dbReference type="EC" id="3.5.1.2"/>
    </reaction>
</comment>
<dbReference type="GO" id="GO:0000105">
    <property type="term" value="P:L-histidine biosynthetic process"/>
    <property type="evidence" value="ECO:0007669"/>
    <property type="project" value="UniProtKB-UniRule"/>
</dbReference>
<dbReference type="PROSITE" id="PS51273">
    <property type="entry name" value="GATASE_TYPE_1"/>
    <property type="match status" value="1"/>
</dbReference>
<feature type="domain" description="Glutamine amidotransferase" evidence="12">
    <location>
        <begin position="8"/>
        <end position="200"/>
    </location>
</feature>
<keyword evidence="5 10" id="KW-0315">Glutamine amidotransferase</keyword>
<keyword evidence="4 10" id="KW-0378">Hydrolase</keyword>
<keyword evidence="6 10" id="KW-0368">Histidine biosynthesis</keyword>
<evidence type="ECO:0000256" key="2">
    <source>
        <dbReference type="ARBA" id="ARBA00011152"/>
    </source>
</evidence>
<dbReference type="GO" id="GO:0016829">
    <property type="term" value="F:lyase activity"/>
    <property type="evidence" value="ECO:0007669"/>
    <property type="project" value="UniProtKB-KW"/>
</dbReference>
<dbReference type="HAMAP" id="MF_00278">
    <property type="entry name" value="HisH"/>
    <property type="match status" value="1"/>
</dbReference>
<dbReference type="CDD" id="cd01748">
    <property type="entry name" value="GATase1_IGP_Synthase"/>
    <property type="match status" value="1"/>
</dbReference>
<dbReference type="Proteomes" id="UP000782312">
    <property type="component" value="Unassembled WGS sequence"/>
</dbReference>
<dbReference type="EC" id="3.5.1.2" evidence="10"/>
<dbReference type="EMBL" id="JACPUR010000001">
    <property type="protein sequence ID" value="MBI3126014.1"/>
    <property type="molecule type" value="Genomic_DNA"/>
</dbReference>
<evidence type="ECO:0000256" key="11">
    <source>
        <dbReference type="PIRSR" id="PIRSR000495-1"/>
    </source>
</evidence>
<dbReference type="PANTHER" id="PTHR42701">
    <property type="entry name" value="IMIDAZOLE GLYCEROL PHOSPHATE SYNTHASE SUBUNIT HISH"/>
    <property type="match status" value="1"/>
</dbReference>
<keyword evidence="10" id="KW-0963">Cytoplasm</keyword>
<dbReference type="GO" id="GO:0000107">
    <property type="term" value="F:imidazoleglycerol-phosphate synthase activity"/>
    <property type="evidence" value="ECO:0007669"/>
    <property type="project" value="UniProtKB-UniRule"/>
</dbReference>
<evidence type="ECO:0000256" key="1">
    <source>
        <dbReference type="ARBA" id="ARBA00005091"/>
    </source>
</evidence>
<protein>
    <recommendedName>
        <fullName evidence="10">Imidazole glycerol phosphate synthase subunit HisH</fullName>
        <ecNumber evidence="10">4.3.2.10</ecNumber>
    </recommendedName>
    <alternativeName>
        <fullName evidence="10">IGP synthase glutaminase subunit</fullName>
        <ecNumber evidence="10">3.5.1.2</ecNumber>
    </alternativeName>
    <alternativeName>
        <fullName evidence="10">IGP synthase subunit HisH</fullName>
    </alternativeName>
    <alternativeName>
        <fullName evidence="10">ImGP synthase subunit HisH</fullName>
        <shortName evidence="10">IGPS subunit HisH</shortName>
    </alternativeName>
</protein>
<dbReference type="NCBIfam" id="TIGR01855">
    <property type="entry name" value="IMP_synth_hisH"/>
    <property type="match status" value="1"/>
</dbReference>
<evidence type="ECO:0000259" key="12">
    <source>
        <dbReference type="Pfam" id="PF00117"/>
    </source>
</evidence>
<dbReference type="InterPro" id="IPR010139">
    <property type="entry name" value="Imidazole-glycPsynth_HisH"/>
</dbReference>
<accession>A0A932HUQ5</accession>
<feature type="active site" evidence="10 11">
    <location>
        <position position="187"/>
    </location>
</feature>
<dbReference type="InterPro" id="IPR029062">
    <property type="entry name" value="Class_I_gatase-like"/>
</dbReference>
<dbReference type="Gene3D" id="3.40.50.880">
    <property type="match status" value="1"/>
</dbReference>
<dbReference type="SUPFAM" id="SSF52317">
    <property type="entry name" value="Class I glutamine amidotransferase-like"/>
    <property type="match status" value="1"/>
</dbReference>
<organism evidence="13 14">
    <name type="scientific">Tectimicrobiota bacterium</name>
    <dbReference type="NCBI Taxonomy" id="2528274"/>
    <lineage>
        <taxon>Bacteria</taxon>
        <taxon>Pseudomonadati</taxon>
        <taxon>Nitrospinota/Tectimicrobiota group</taxon>
        <taxon>Candidatus Tectimicrobiota</taxon>
    </lineage>
</organism>
<evidence type="ECO:0000313" key="14">
    <source>
        <dbReference type="Proteomes" id="UP000782312"/>
    </source>
</evidence>
<dbReference type="AlphaFoldDB" id="A0A932HUQ5"/>
<reference evidence="13" key="1">
    <citation type="submission" date="2020-07" db="EMBL/GenBank/DDBJ databases">
        <title>Huge and variable diversity of episymbiotic CPR bacteria and DPANN archaea in groundwater ecosystems.</title>
        <authorList>
            <person name="He C.Y."/>
            <person name="Keren R."/>
            <person name="Whittaker M."/>
            <person name="Farag I.F."/>
            <person name="Doudna J."/>
            <person name="Cate J.H.D."/>
            <person name="Banfield J.F."/>
        </authorList>
    </citation>
    <scope>NUCLEOTIDE SEQUENCE</scope>
    <source>
        <strain evidence="13">NC_groundwater_763_Ag_S-0.2um_68_21</strain>
    </source>
</reference>
<dbReference type="PIRSF" id="PIRSF000495">
    <property type="entry name" value="Amidotransf_hisH"/>
    <property type="match status" value="1"/>
</dbReference>
<keyword evidence="3 10" id="KW-0028">Amino-acid biosynthesis</keyword>
<feature type="active site" description="Nucleophile" evidence="10 11">
    <location>
        <position position="84"/>
    </location>
</feature>
<dbReference type="InterPro" id="IPR017926">
    <property type="entry name" value="GATASE"/>
</dbReference>
<gene>
    <name evidence="10 13" type="primary">hisH</name>
    <name evidence="13" type="ORF">HYZ11_00230</name>
</gene>